<name>A0A841JM25_9SPHI</name>
<dbReference type="EMBL" id="JACHCA010000022">
    <property type="protein sequence ID" value="MBB6131322.1"/>
    <property type="molecule type" value="Genomic_DNA"/>
</dbReference>
<comment type="caution">
    <text evidence="1">The sequence shown here is derived from an EMBL/GenBank/DDBJ whole genome shotgun (WGS) entry which is preliminary data.</text>
</comment>
<dbReference type="AlphaFoldDB" id="A0A841JM25"/>
<dbReference type="Proteomes" id="UP000548326">
    <property type="component" value="Unassembled WGS sequence"/>
</dbReference>
<proteinExistence type="predicted"/>
<sequence>MTQTLKAAVKKIAQGDNPTDRAIVLSVDKNQLTCVVQTVADELELDDVKLKPVFNDSDLSKMGLILFPAVGSYVIISEVDGDNTDMIVISCSEIESIGLDTATALKLLISGDGKLSLNTVLTTFNDGKNGGIPLLKPLTDILNKLQKKVNDLSDAFDSHIHSGVSAGTALSGIPTSKAPARIDPLIKTDDIENKNIVQ</sequence>
<gene>
    <name evidence="1" type="ORF">HDF22_005473</name>
</gene>
<evidence type="ECO:0000313" key="2">
    <source>
        <dbReference type="Proteomes" id="UP000548326"/>
    </source>
</evidence>
<reference evidence="1 2" key="1">
    <citation type="submission" date="2020-08" db="EMBL/GenBank/DDBJ databases">
        <title>Genomic Encyclopedia of Type Strains, Phase IV (KMG-V): Genome sequencing to study the core and pangenomes of soil and plant-associated prokaryotes.</title>
        <authorList>
            <person name="Whitman W."/>
        </authorList>
    </citation>
    <scope>NUCLEOTIDE SEQUENCE [LARGE SCALE GENOMIC DNA]</scope>
    <source>
        <strain evidence="1 2">MP601</strain>
    </source>
</reference>
<dbReference type="RefSeq" id="WP_183589846.1">
    <property type="nucleotide sequence ID" value="NZ_JACHCA010000022.1"/>
</dbReference>
<accession>A0A841JM25</accession>
<organism evidence="1 2">
    <name type="scientific">Mucilaginibacter lappiensis</name>
    <dbReference type="NCBI Taxonomy" id="354630"/>
    <lineage>
        <taxon>Bacteria</taxon>
        <taxon>Pseudomonadati</taxon>
        <taxon>Bacteroidota</taxon>
        <taxon>Sphingobacteriia</taxon>
        <taxon>Sphingobacteriales</taxon>
        <taxon>Sphingobacteriaceae</taxon>
        <taxon>Mucilaginibacter</taxon>
    </lineage>
</organism>
<evidence type="ECO:0000313" key="1">
    <source>
        <dbReference type="EMBL" id="MBB6131322.1"/>
    </source>
</evidence>
<protein>
    <submittedName>
        <fullName evidence="1">Uncharacterized protein</fullName>
    </submittedName>
</protein>